<dbReference type="Proteomes" id="UP000298017">
    <property type="component" value="Unassembled WGS sequence"/>
</dbReference>
<feature type="region of interest" description="Disordered" evidence="1">
    <location>
        <begin position="143"/>
        <end position="185"/>
    </location>
</feature>
<dbReference type="EMBL" id="SPNK01000002">
    <property type="protein sequence ID" value="TFI02719.1"/>
    <property type="molecule type" value="Genomic_DNA"/>
</dbReference>
<name>A0AAX2SGB8_KOCRH</name>
<protein>
    <submittedName>
        <fullName evidence="2">Uncharacterized protein</fullName>
    </submittedName>
</protein>
<keyword evidence="3" id="KW-1185">Reference proteome</keyword>
<evidence type="ECO:0000313" key="2">
    <source>
        <dbReference type="EMBL" id="TFI02719.1"/>
    </source>
</evidence>
<reference evidence="2 3" key="1">
    <citation type="submission" date="2019-03" db="EMBL/GenBank/DDBJ databases">
        <title>Genome Sequencing and Assembly of Various Microbes Isolated from Alder Root Nodule.</title>
        <authorList>
            <person name="Swanson E."/>
            <person name="Sevigny J.L."/>
            <person name="Pesce C."/>
            <person name="Davis I."/>
            <person name="Kleiner V."/>
            <person name="Tisa L."/>
        </authorList>
    </citation>
    <scope>NUCLEOTIDE SEQUENCE [LARGE SCALE GENOMIC DNA]</scope>
    <source>
        <strain evidence="2 3">4R-31</strain>
    </source>
</reference>
<accession>A0AAX2SGB8</accession>
<dbReference type="AlphaFoldDB" id="A0AAX2SGB8"/>
<organism evidence="2 3">
    <name type="scientific">Kocuria rhizophila</name>
    <dbReference type="NCBI Taxonomy" id="72000"/>
    <lineage>
        <taxon>Bacteria</taxon>
        <taxon>Bacillati</taxon>
        <taxon>Actinomycetota</taxon>
        <taxon>Actinomycetes</taxon>
        <taxon>Micrococcales</taxon>
        <taxon>Micrococcaceae</taxon>
        <taxon>Kocuria</taxon>
    </lineage>
</organism>
<sequence>MECARLLDVVFTTDVNKIPDYHRDLGHERVGVLPFAAQPGVHNPARPKRSFHSRDVAFGGMYFARRFSGRREQMDMLLGGAHDVATQAGRWPGDFLPVPTLRQAPPVSRPAGHARGGVPGLRADAHGVPRVHGVPQHGLAAYLRGGSSRSRGAAPLWRQRRSRRRAATSPGPSSPWRRTGSTRRT</sequence>
<comment type="caution">
    <text evidence="2">The sequence shown here is derived from an EMBL/GenBank/DDBJ whole genome shotgun (WGS) entry which is preliminary data.</text>
</comment>
<evidence type="ECO:0000256" key="1">
    <source>
        <dbReference type="SAM" id="MobiDB-lite"/>
    </source>
</evidence>
<gene>
    <name evidence="2" type="ORF">E4P33_03400</name>
</gene>
<evidence type="ECO:0000313" key="3">
    <source>
        <dbReference type="Proteomes" id="UP000298017"/>
    </source>
</evidence>
<proteinExistence type="predicted"/>